<dbReference type="PROSITE" id="PS00636">
    <property type="entry name" value="DNAJ_1"/>
    <property type="match status" value="1"/>
</dbReference>
<evidence type="ECO:0000256" key="4">
    <source>
        <dbReference type="ARBA" id="ARBA00022833"/>
    </source>
</evidence>
<dbReference type="InterPro" id="IPR002939">
    <property type="entry name" value="DnaJ_C"/>
</dbReference>
<dbReference type="SUPFAM" id="SSF57938">
    <property type="entry name" value="DnaJ/Hsp40 cysteine-rich domain"/>
    <property type="match status" value="1"/>
</dbReference>
<dbReference type="InterPro" id="IPR036869">
    <property type="entry name" value="J_dom_sf"/>
</dbReference>
<dbReference type="Gene3D" id="2.60.260.20">
    <property type="entry name" value="Urease metallochaperone UreE, N-terminal domain"/>
    <property type="match status" value="2"/>
</dbReference>
<gene>
    <name evidence="10" type="primary">LOC100375823</name>
</gene>
<dbReference type="InterPro" id="IPR001623">
    <property type="entry name" value="DnaJ_domain"/>
</dbReference>
<dbReference type="Pfam" id="PF01556">
    <property type="entry name" value="DnaJ_C"/>
    <property type="match status" value="1"/>
</dbReference>
<keyword evidence="2" id="KW-0677">Repeat</keyword>
<dbReference type="RefSeq" id="NP_001171852.1">
    <property type="nucleotide sequence ID" value="NM_001184923.1"/>
</dbReference>
<dbReference type="Gene3D" id="2.10.230.10">
    <property type="entry name" value="Heat shock protein DnaJ, cysteine-rich domain"/>
    <property type="match status" value="1"/>
</dbReference>
<keyword evidence="4 5" id="KW-0862">Zinc</keyword>
<dbReference type="Gene3D" id="1.10.287.110">
    <property type="entry name" value="DnaJ domain"/>
    <property type="match status" value="1"/>
</dbReference>
<evidence type="ECO:0000259" key="7">
    <source>
        <dbReference type="PROSITE" id="PS50076"/>
    </source>
</evidence>
<dbReference type="Proteomes" id="UP000694865">
    <property type="component" value="Unplaced"/>
</dbReference>
<dbReference type="PRINTS" id="PR00625">
    <property type="entry name" value="JDOMAIN"/>
</dbReference>
<reference evidence="10" key="1">
    <citation type="journal article" date="2008" name="Biol. Bull.">
        <title>cDNA sequences for transcription factors and signaling proteins of the hemichordate Saccoglossus kowalevskii: efficacy of the expressed sequence tag (EST) approach for evolutionary and developmental studies of a new organism.</title>
        <authorList>
            <person name="Freeman R.M. Jr."/>
            <person name="Wu M."/>
            <person name="Cordonnier-Pratt M.M."/>
            <person name="Pratt L.H."/>
            <person name="Gruber C.E."/>
            <person name="Smith M."/>
            <person name="Lander E.S."/>
            <person name="Stange-Thomann N."/>
            <person name="Lowe C.J."/>
            <person name="Gerhart J."/>
            <person name="Kirschner M."/>
        </authorList>
    </citation>
    <scope>NUCLEOTIDE SEQUENCE</scope>
</reference>
<feature type="zinc finger region" description="CR-type" evidence="5">
    <location>
        <begin position="134"/>
        <end position="218"/>
    </location>
</feature>
<dbReference type="GeneID" id="100375823"/>
<feature type="compositionally biased region" description="Acidic residues" evidence="6">
    <location>
        <begin position="370"/>
        <end position="379"/>
    </location>
</feature>
<dbReference type="SUPFAM" id="SSF46565">
    <property type="entry name" value="Chaperone J-domain"/>
    <property type="match status" value="1"/>
</dbReference>
<sequence length="413" mass="45818">MADVDLYKVLRVSKNASDGEIKKAYRKLAKEFHPDKNPDHGDKFKEISFAYEVLSNPEKRSTYDSYGIEGIRGEAGPGSADDIFSHLFGGGMGGGLFGGFPGFGGGGGGGRRRKQRGEDTVHPLRVTLEDLYNGKMSKLQLSKNVICRVCNGEGGKTGALQTCRICHGRGVKVTIRQLAPGMVQQMQSMCTDCNGEGETINEKDRCKTCHGRKVIKESKILQVHVDKGMKDGQKITFRWEGDQQPGLEPGDVIIVLQQREHDVFQRDGLDLYMSYSIGLAEALCGFQISVTHLDGRRLLVKSAPGGVINPGSMRAIVGEGFPVYKSPFEKGNLYIKFEIKWPENNFADENKLKMIEKFLPPRPKMPPLDDNVEEVDLTEYEERLNKRSGREAYHEDDDADEGHHGPGVQCAHQ</sequence>
<dbReference type="InterPro" id="IPR044713">
    <property type="entry name" value="DNJA1/2-like"/>
</dbReference>
<dbReference type="CDD" id="cd10719">
    <property type="entry name" value="DnaJ_zf"/>
    <property type="match status" value="1"/>
</dbReference>
<evidence type="ECO:0000313" key="10">
    <source>
        <dbReference type="RefSeq" id="NP_001171852.1"/>
    </source>
</evidence>
<keyword evidence="3 5" id="KW-0863">Zinc-finger</keyword>
<dbReference type="SUPFAM" id="SSF49493">
    <property type="entry name" value="HSP40/DnaJ peptide-binding domain"/>
    <property type="match status" value="2"/>
</dbReference>
<feature type="region of interest" description="Disordered" evidence="6">
    <location>
        <begin position="363"/>
        <end position="413"/>
    </location>
</feature>
<proteinExistence type="inferred from homology"/>
<feature type="compositionally biased region" description="Basic and acidic residues" evidence="6">
    <location>
        <begin position="380"/>
        <end position="393"/>
    </location>
</feature>
<evidence type="ECO:0000256" key="3">
    <source>
        <dbReference type="ARBA" id="ARBA00022771"/>
    </source>
</evidence>
<dbReference type="PROSITE" id="PS51188">
    <property type="entry name" value="ZF_CR"/>
    <property type="match status" value="1"/>
</dbReference>
<dbReference type="Pfam" id="PF00684">
    <property type="entry name" value="DnaJ_CXXCXGXG"/>
    <property type="match status" value="1"/>
</dbReference>
<evidence type="ECO:0000256" key="1">
    <source>
        <dbReference type="ARBA" id="ARBA00022723"/>
    </source>
</evidence>
<dbReference type="InterPro" id="IPR018253">
    <property type="entry name" value="DnaJ_domain_CS"/>
</dbReference>
<dbReference type="SMART" id="SM00271">
    <property type="entry name" value="DnaJ"/>
    <property type="match status" value="1"/>
</dbReference>
<evidence type="ECO:0000259" key="8">
    <source>
        <dbReference type="PROSITE" id="PS51188"/>
    </source>
</evidence>
<dbReference type="CDD" id="cd06257">
    <property type="entry name" value="DnaJ"/>
    <property type="match status" value="1"/>
</dbReference>
<feature type="domain" description="CR-type" evidence="8">
    <location>
        <begin position="134"/>
        <end position="218"/>
    </location>
</feature>
<dbReference type="InterPro" id="IPR001305">
    <property type="entry name" value="HSP_DnaJ_Cys-rich_dom"/>
</dbReference>
<dbReference type="InterPro" id="IPR036410">
    <property type="entry name" value="HSP_DnaJ_Cys-rich_dom_sf"/>
</dbReference>
<dbReference type="InterPro" id="IPR008971">
    <property type="entry name" value="HSP40/DnaJ_pept-bd"/>
</dbReference>
<evidence type="ECO:0000256" key="2">
    <source>
        <dbReference type="ARBA" id="ARBA00022737"/>
    </source>
</evidence>
<dbReference type="InterPro" id="IPR012724">
    <property type="entry name" value="DnaJ"/>
</dbReference>
<dbReference type="CDD" id="cd10747">
    <property type="entry name" value="DnaJ_C"/>
    <property type="match status" value="1"/>
</dbReference>
<keyword evidence="9" id="KW-1185">Reference proteome</keyword>
<evidence type="ECO:0000256" key="6">
    <source>
        <dbReference type="SAM" id="MobiDB-lite"/>
    </source>
</evidence>
<dbReference type="HAMAP" id="MF_01152">
    <property type="entry name" value="DnaJ"/>
    <property type="match status" value="1"/>
</dbReference>
<dbReference type="PANTHER" id="PTHR43888">
    <property type="entry name" value="DNAJ-LIKE-2, ISOFORM A-RELATED"/>
    <property type="match status" value="1"/>
</dbReference>
<dbReference type="Pfam" id="PF00226">
    <property type="entry name" value="DnaJ"/>
    <property type="match status" value="1"/>
</dbReference>
<reference evidence="10" key="2">
    <citation type="submission" date="2025-08" db="UniProtKB">
        <authorList>
            <consortium name="RefSeq"/>
        </authorList>
    </citation>
    <scope>IDENTIFICATION</scope>
</reference>
<feature type="domain" description="J" evidence="7">
    <location>
        <begin position="5"/>
        <end position="67"/>
    </location>
</feature>
<accession>A0ABM0GGY7</accession>
<name>A0ABM0GGY7_SACKO</name>
<dbReference type="PROSITE" id="PS50076">
    <property type="entry name" value="DNAJ_2"/>
    <property type="match status" value="1"/>
</dbReference>
<organism evidence="9 10">
    <name type="scientific">Saccoglossus kowalevskii</name>
    <name type="common">Acorn worm</name>
    <dbReference type="NCBI Taxonomy" id="10224"/>
    <lineage>
        <taxon>Eukaryota</taxon>
        <taxon>Metazoa</taxon>
        <taxon>Hemichordata</taxon>
        <taxon>Enteropneusta</taxon>
        <taxon>Harrimaniidae</taxon>
        <taxon>Saccoglossus</taxon>
    </lineage>
</organism>
<evidence type="ECO:0000313" key="9">
    <source>
        <dbReference type="Proteomes" id="UP000694865"/>
    </source>
</evidence>
<protein>
    <submittedName>
        <fullName evidence="10">DnaJ homolog subfamily A member 2-like</fullName>
    </submittedName>
</protein>
<evidence type="ECO:0000256" key="5">
    <source>
        <dbReference type="PROSITE-ProRule" id="PRU00546"/>
    </source>
</evidence>
<keyword evidence="1 5" id="KW-0479">Metal-binding</keyword>